<sequence length="106" mass="11808">MYNNNNGSWAQTPPPPLNQGWAAPQGPPPNGHEDNDSKPPGYTGGGFGYGAGRMIRLRMRMQGNGLFDKSPRWCAPRRKPSRSLEWSFNLEYDSYPLKAPARTTKS</sequence>
<dbReference type="Proteomes" id="UP000054007">
    <property type="component" value="Unassembled WGS sequence"/>
</dbReference>
<evidence type="ECO:0000256" key="1">
    <source>
        <dbReference type="SAM" id="MobiDB-lite"/>
    </source>
</evidence>
<name>A0A0D7BC17_9AGAR</name>
<feature type="compositionally biased region" description="Polar residues" evidence="1">
    <location>
        <begin position="1"/>
        <end position="11"/>
    </location>
</feature>
<evidence type="ECO:0000313" key="2">
    <source>
        <dbReference type="EMBL" id="KIY67061.1"/>
    </source>
</evidence>
<reference evidence="2 3" key="1">
    <citation type="journal article" date="2015" name="Fungal Genet. Biol.">
        <title>Evolution of novel wood decay mechanisms in Agaricales revealed by the genome sequences of Fistulina hepatica and Cylindrobasidium torrendii.</title>
        <authorList>
            <person name="Floudas D."/>
            <person name="Held B.W."/>
            <person name="Riley R."/>
            <person name="Nagy L.G."/>
            <person name="Koehler G."/>
            <person name="Ransdell A.S."/>
            <person name="Younus H."/>
            <person name="Chow J."/>
            <person name="Chiniquy J."/>
            <person name="Lipzen A."/>
            <person name="Tritt A."/>
            <person name="Sun H."/>
            <person name="Haridas S."/>
            <person name="LaButti K."/>
            <person name="Ohm R.A."/>
            <person name="Kues U."/>
            <person name="Blanchette R.A."/>
            <person name="Grigoriev I.V."/>
            <person name="Minto R.E."/>
            <person name="Hibbett D.S."/>
        </authorList>
    </citation>
    <scope>NUCLEOTIDE SEQUENCE [LARGE SCALE GENOMIC DNA]</scope>
    <source>
        <strain evidence="2 3">FP15055 ss-10</strain>
    </source>
</reference>
<evidence type="ECO:0000313" key="3">
    <source>
        <dbReference type="Proteomes" id="UP000054007"/>
    </source>
</evidence>
<proteinExistence type="predicted"/>
<keyword evidence="3" id="KW-1185">Reference proteome</keyword>
<gene>
    <name evidence="2" type="ORF">CYLTODRAFT_411411</name>
</gene>
<accession>A0A0D7BC17</accession>
<dbReference type="EMBL" id="KN880536">
    <property type="protein sequence ID" value="KIY67061.1"/>
    <property type="molecule type" value="Genomic_DNA"/>
</dbReference>
<organism evidence="2 3">
    <name type="scientific">Cylindrobasidium torrendii FP15055 ss-10</name>
    <dbReference type="NCBI Taxonomy" id="1314674"/>
    <lineage>
        <taxon>Eukaryota</taxon>
        <taxon>Fungi</taxon>
        <taxon>Dikarya</taxon>
        <taxon>Basidiomycota</taxon>
        <taxon>Agaricomycotina</taxon>
        <taxon>Agaricomycetes</taxon>
        <taxon>Agaricomycetidae</taxon>
        <taxon>Agaricales</taxon>
        <taxon>Marasmiineae</taxon>
        <taxon>Physalacriaceae</taxon>
        <taxon>Cylindrobasidium</taxon>
    </lineage>
</organism>
<protein>
    <submittedName>
        <fullName evidence="2">Uncharacterized protein</fullName>
    </submittedName>
</protein>
<feature type="region of interest" description="Disordered" evidence="1">
    <location>
        <begin position="1"/>
        <end position="47"/>
    </location>
</feature>
<dbReference type="AlphaFoldDB" id="A0A0D7BC17"/>